<keyword evidence="4" id="KW-1185">Reference proteome</keyword>
<gene>
    <name evidence="3" type="ORF">J2T07_000953</name>
</gene>
<feature type="signal peptide" evidence="1">
    <location>
        <begin position="1"/>
        <end position="21"/>
    </location>
</feature>
<dbReference type="CDD" id="cd16894">
    <property type="entry name" value="MltD-like"/>
    <property type="match status" value="1"/>
</dbReference>
<proteinExistence type="predicted"/>
<dbReference type="InterPro" id="IPR036779">
    <property type="entry name" value="LysM_dom_sf"/>
</dbReference>
<dbReference type="PANTHER" id="PTHR33734">
    <property type="entry name" value="LYSM DOMAIN-CONTAINING GPI-ANCHORED PROTEIN 2"/>
    <property type="match status" value="1"/>
</dbReference>
<dbReference type="SMART" id="SM00257">
    <property type="entry name" value="LysM"/>
    <property type="match status" value="2"/>
</dbReference>
<name>A0ABT9SUX7_9GAMM</name>
<protein>
    <submittedName>
        <fullName evidence="3">Membrane-bound lytic murein transglycosylase D</fullName>
    </submittedName>
</protein>
<dbReference type="Gene3D" id="1.10.530.10">
    <property type="match status" value="1"/>
</dbReference>
<organism evidence="3 4">
    <name type="scientific">Luteibacter jiangsuensis</name>
    <dbReference type="NCBI Taxonomy" id="637577"/>
    <lineage>
        <taxon>Bacteria</taxon>
        <taxon>Pseudomonadati</taxon>
        <taxon>Pseudomonadota</taxon>
        <taxon>Gammaproteobacteria</taxon>
        <taxon>Lysobacterales</taxon>
        <taxon>Rhodanobacteraceae</taxon>
        <taxon>Luteibacter</taxon>
    </lineage>
</organism>
<comment type="caution">
    <text evidence="3">The sequence shown here is derived from an EMBL/GenBank/DDBJ whole genome shotgun (WGS) entry which is preliminary data.</text>
</comment>
<evidence type="ECO:0000313" key="3">
    <source>
        <dbReference type="EMBL" id="MDQ0008794.1"/>
    </source>
</evidence>
<keyword evidence="1" id="KW-0732">Signal</keyword>
<feature type="chain" id="PRO_5045606001" evidence="1">
    <location>
        <begin position="22"/>
        <end position="424"/>
    </location>
</feature>
<feature type="domain" description="LysM" evidence="2">
    <location>
        <begin position="377"/>
        <end position="420"/>
    </location>
</feature>
<dbReference type="PROSITE" id="PS51257">
    <property type="entry name" value="PROKAR_LIPOPROTEIN"/>
    <property type="match status" value="1"/>
</dbReference>
<reference evidence="3 4" key="1">
    <citation type="submission" date="2023-07" db="EMBL/GenBank/DDBJ databases">
        <title>Sorghum-associated microbial communities from plants grown in Nebraska, USA.</title>
        <authorList>
            <person name="Schachtman D."/>
        </authorList>
    </citation>
    <scope>NUCLEOTIDE SEQUENCE [LARGE SCALE GENOMIC DNA]</scope>
    <source>
        <strain evidence="3 4">CC60</strain>
    </source>
</reference>
<evidence type="ECO:0000313" key="4">
    <source>
        <dbReference type="Proteomes" id="UP001237737"/>
    </source>
</evidence>
<dbReference type="PROSITE" id="PS51782">
    <property type="entry name" value="LYSM"/>
    <property type="match status" value="1"/>
</dbReference>
<dbReference type="Pfam" id="PF01476">
    <property type="entry name" value="LysM"/>
    <property type="match status" value="1"/>
</dbReference>
<dbReference type="InterPro" id="IPR018392">
    <property type="entry name" value="LysM"/>
</dbReference>
<dbReference type="SUPFAM" id="SSF53955">
    <property type="entry name" value="Lysozyme-like"/>
    <property type="match status" value="1"/>
</dbReference>
<sequence length="424" mass="46463">MNVSSQRLLPILIPLLLTACAGGMTRPVPPSSAAVTAVPVTPVQDVAMAPKLLRPAPPADFWSDMRDSFAMPGCEADPQVMAWARTYTKQPNRFEQQVNEVLPLIVYAHKSAMKHSVAGEFALLPWVESQYRHVPGARNRPAGMWQIMPQTARTLGLRVEKNYDERLDITKSTESVMNMMRRYYDDLGDWRLVDVAYNAGEFGLKKTLDKHGAPSDDDGLPDVPMKAGTREHLAKLMAMACIVRDPERFNVSLPRQDREDALQVVRVSSPQSLAQAAKQSGLSMNDLRDFNPAYRTNNGTIGSSLLLPKSAADQYKLGPVDPVADVAMPVADDANVDAPVKSTKGKAKAGTTAKNARAVAKAGKPSKPAKVDESQVVIHKVNTGESLWTIARRHQVSVEQLMKWNDLQTQAVKPGQVLKLTASR</sequence>
<evidence type="ECO:0000259" key="2">
    <source>
        <dbReference type="PROSITE" id="PS51782"/>
    </source>
</evidence>
<dbReference type="Proteomes" id="UP001237737">
    <property type="component" value="Unassembled WGS sequence"/>
</dbReference>
<dbReference type="InterPro" id="IPR023346">
    <property type="entry name" value="Lysozyme-like_dom_sf"/>
</dbReference>
<dbReference type="Gene3D" id="3.10.350.10">
    <property type="entry name" value="LysM domain"/>
    <property type="match status" value="1"/>
</dbReference>
<accession>A0ABT9SUX7</accession>
<dbReference type="RefSeq" id="WP_306847708.1">
    <property type="nucleotide sequence ID" value="NZ_JAUSSK010000001.1"/>
</dbReference>
<dbReference type="SUPFAM" id="SSF54106">
    <property type="entry name" value="LysM domain"/>
    <property type="match status" value="1"/>
</dbReference>
<evidence type="ECO:0000256" key="1">
    <source>
        <dbReference type="SAM" id="SignalP"/>
    </source>
</evidence>
<dbReference type="EMBL" id="JAUSSK010000001">
    <property type="protein sequence ID" value="MDQ0008794.1"/>
    <property type="molecule type" value="Genomic_DNA"/>
</dbReference>
<dbReference type="CDD" id="cd00118">
    <property type="entry name" value="LysM"/>
    <property type="match status" value="1"/>
</dbReference>
<dbReference type="Pfam" id="PF01464">
    <property type="entry name" value="SLT"/>
    <property type="match status" value="1"/>
</dbReference>
<dbReference type="PANTHER" id="PTHR33734:SF22">
    <property type="entry name" value="MEMBRANE-BOUND LYTIC MUREIN TRANSGLYCOSYLASE D"/>
    <property type="match status" value="1"/>
</dbReference>
<dbReference type="InterPro" id="IPR008258">
    <property type="entry name" value="Transglycosylase_SLT_dom_1"/>
</dbReference>